<dbReference type="InterPro" id="IPR027417">
    <property type="entry name" value="P-loop_NTPase"/>
</dbReference>
<sequence length="570" mass="66945">MELHIDGFANMIKASYNLLPDDASVVVVNKSATGKTTIAKILYAYLTSEIKSDLISKGYDSGSSELIFRNKTYKIQLSRSGEAQIDRVFNKDYGQYLVLTEAGPMHVFYYQPDKFDLSVIVDKVIEKPNTKDIDEEIRKIEQSMGSFIGIIKEYEELIPRHEFELSEIEKKLMEIEKKIEKSSELEKIKLILRKKELENEIQSINEQIKRYEDEITAISNELQGIDYNELRKKRKSLGETIEKLEKLRLTYNGIIENLKDLREVLRRLIGFADTLNDLNIYLFGSLVEPQTIESFMNDCDIALEEVMTKSSELDIKINEIRQELNSIDNSIRYFNEKFSRRETLQLEIQKLIDKKKNKEYEKMRLERDISRLVKELGKSEDELVNEYISQEDVQTLLSEKNKLMNRKQELITTLSSLRNMIEKFRKEQVLAEELRKKYEELKRIKEEKETEYQRKRRQFIETFKSYMNEAYNIISKNGIKIEHFNPQTLKFERSGQTYSKSERLLITACYITSLARTLIETGHDVPFIVIDVLSPIDTRFEKALMNLVKTVSTKTIILMTKNENTVYPIQ</sequence>
<gene>
    <name evidence="2" type="ORF">ENU31_02865</name>
</gene>
<dbReference type="AlphaFoldDB" id="A0A7C4H682"/>
<comment type="caution">
    <text evidence="2">The sequence shown here is derived from an EMBL/GenBank/DDBJ whole genome shotgun (WGS) entry which is preliminary data.</text>
</comment>
<keyword evidence="1" id="KW-0175">Coiled coil</keyword>
<protein>
    <submittedName>
        <fullName evidence="2">Uncharacterized protein</fullName>
    </submittedName>
</protein>
<feature type="coiled-coil region" evidence="1">
    <location>
        <begin position="151"/>
        <end position="264"/>
    </location>
</feature>
<accession>A0A7C4H682</accession>
<feature type="coiled-coil region" evidence="1">
    <location>
        <begin position="303"/>
        <end position="458"/>
    </location>
</feature>
<organism evidence="2">
    <name type="scientific">Ignisphaera aggregans</name>
    <dbReference type="NCBI Taxonomy" id="334771"/>
    <lineage>
        <taxon>Archaea</taxon>
        <taxon>Thermoproteota</taxon>
        <taxon>Thermoprotei</taxon>
        <taxon>Desulfurococcales</taxon>
        <taxon>Desulfurococcaceae</taxon>
        <taxon>Ignisphaera</taxon>
    </lineage>
</organism>
<name>A0A7C4H682_9CREN</name>
<dbReference type="Gene3D" id="3.40.50.300">
    <property type="entry name" value="P-loop containing nucleotide triphosphate hydrolases"/>
    <property type="match status" value="2"/>
</dbReference>
<evidence type="ECO:0000313" key="2">
    <source>
        <dbReference type="EMBL" id="HGM07333.1"/>
    </source>
</evidence>
<dbReference type="EMBL" id="DTCA01000091">
    <property type="protein sequence ID" value="HGM07333.1"/>
    <property type="molecule type" value="Genomic_DNA"/>
</dbReference>
<proteinExistence type="predicted"/>
<reference evidence="2" key="1">
    <citation type="journal article" date="2020" name="mSystems">
        <title>Genome- and Community-Level Interaction Insights into Carbon Utilization and Element Cycling Functions of Hydrothermarchaeota in Hydrothermal Sediment.</title>
        <authorList>
            <person name="Zhou Z."/>
            <person name="Liu Y."/>
            <person name="Xu W."/>
            <person name="Pan J."/>
            <person name="Luo Z.H."/>
            <person name="Li M."/>
        </authorList>
    </citation>
    <scope>NUCLEOTIDE SEQUENCE [LARGE SCALE GENOMIC DNA]</scope>
    <source>
        <strain evidence="2">SpSt-658</strain>
    </source>
</reference>
<evidence type="ECO:0000256" key="1">
    <source>
        <dbReference type="SAM" id="Coils"/>
    </source>
</evidence>